<feature type="region of interest" description="Disordered" evidence="1">
    <location>
        <begin position="242"/>
        <end position="293"/>
    </location>
</feature>
<dbReference type="EMBL" id="PKIZ01000004">
    <property type="protein sequence ID" value="PKZ42274.1"/>
    <property type="molecule type" value="Genomic_DNA"/>
</dbReference>
<dbReference type="AlphaFoldDB" id="A0A2I1PCD8"/>
<keyword evidence="3" id="KW-0255">Endonuclease</keyword>
<dbReference type="SMART" id="SM00507">
    <property type="entry name" value="HNHc"/>
    <property type="match status" value="1"/>
</dbReference>
<feature type="region of interest" description="Disordered" evidence="1">
    <location>
        <begin position="412"/>
        <end position="433"/>
    </location>
</feature>
<evidence type="ECO:0000256" key="1">
    <source>
        <dbReference type="SAM" id="MobiDB-lite"/>
    </source>
</evidence>
<name>A0A2I1PCD8_9MICO</name>
<dbReference type="GO" id="GO:0004519">
    <property type="term" value="F:endonuclease activity"/>
    <property type="evidence" value="ECO:0007669"/>
    <property type="project" value="UniProtKB-KW"/>
</dbReference>
<sequence>MGAVPALRGARERVAAVHRELDGVLAELAALGDGPGVAVEELRALDDEVFRARNRLEAVRLRIAGLARREREAGRSHHLDEGQFLGRGGRLDGPTAARAGRLAEELGSGVLAPGEPGQECTAEALDAGTITPEHARSVAQALRDLPEWVTAEDRRRVERHLVEKATRLSPRSVREEGRRCLAALPVPPEVVDAHEDELLSGQERAAHEAASFTIHHGPDGVSHGRFSVPTLQGRLLEKVLASLSGPRRRVRPGAGAEGRGRQGAPGQGVDGAPVADPPRDRAPENARDRAAERGQALAELIDHLPTDHFGGRTAYTVIVSTDLAALRGETDRAGLTDVGEKVSAGQVRRIAAQAGIVPTVMGGESLPLDLGTQRRFFTESQRMALAHLYARCAAEDCDRPFAWTEMHHVDGWSGRRGDGPAGTGRTGAGRGRTDLANAIPLCGRHNRMVEDPLVEHVVTRDAEGRATVRLRRRPPGPPPGRRGDGGRSPEWAA</sequence>
<feature type="region of interest" description="Disordered" evidence="1">
    <location>
        <begin position="460"/>
        <end position="493"/>
    </location>
</feature>
<dbReference type="OrthoDB" id="3634417at2"/>
<feature type="compositionally biased region" description="Basic and acidic residues" evidence="1">
    <location>
        <begin position="277"/>
        <end position="292"/>
    </location>
</feature>
<feature type="compositionally biased region" description="Gly residues" evidence="1">
    <location>
        <begin position="419"/>
        <end position="430"/>
    </location>
</feature>
<accession>A0A2I1PCD8</accession>
<feature type="domain" description="HNH nuclease" evidence="2">
    <location>
        <begin position="380"/>
        <end position="447"/>
    </location>
</feature>
<organism evidence="3 4">
    <name type="scientific">Kytococcus schroeteri</name>
    <dbReference type="NCBI Taxonomy" id="138300"/>
    <lineage>
        <taxon>Bacteria</taxon>
        <taxon>Bacillati</taxon>
        <taxon>Actinomycetota</taxon>
        <taxon>Actinomycetes</taxon>
        <taxon>Micrococcales</taxon>
        <taxon>Kytococcaceae</taxon>
        <taxon>Kytococcus</taxon>
    </lineage>
</organism>
<keyword evidence="4" id="KW-1185">Reference proteome</keyword>
<proteinExistence type="predicted"/>
<protein>
    <submittedName>
        <fullName evidence="3">HNH endonuclease</fullName>
    </submittedName>
</protein>
<gene>
    <name evidence="3" type="ORF">CYJ76_02960</name>
</gene>
<dbReference type="InterPro" id="IPR003615">
    <property type="entry name" value="HNH_nuc"/>
</dbReference>
<evidence type="ECO:0000259" key="2">
    <source>
        <dbReference type="SMART" id="SM00507"/>
    </source>
</evidence>
<reference evidence="3 4" key="1">
    <citation type="submission" date="2017-12" db="EMBL/GenBank/DDBJ databases">
        <title>Phylogenetic diversity of female urinary microbiome.</title>
        <authorList>
            <person name="Thomas-White K."/>
            <person name="Wolfe A.J."/>
        </authorList>
    </citation>
    <scope>NUCLEOTIDE SEQUENCE [LARGE SCALE GENOMIC DNA]</scope>
    <source>
        <strain evidence="3 4">UMB1298</strain>
    </source>
</reference>
<keyword evidence="3" id="KW-0378">Hydrolase</keyword>
<dbReference type="CDD" id="cd00085">
    <property type="entry name" value="HNHc"/>
    <property type="match status" value="1"/>
</dbReference>
<dbReference type="RefSeq" id="WP_101849214.1">
    <property type="nucleotide sequence ID" value="NZ_PKIZ01000004.1"/>
</dbReference>
<keyword evidence="3" id="KW-0540">Nuclease</keyword>
<dbReference type="Proteomes" id="UP000234206">
    <property type="component" value="Unassembled WGS sequence"/>
</dbReference>
<comment type="caution">
    <text evidence="3">The sequence shown here is derived from an EMBL/GenBank/DDBJ whole genome shotgun (WGS) entry which is preliminary data.</text>
</comment>
<evidence type="ECO:0000313" key="4">
    <source>
        <dbReference type="Proteomes" id="UP000234206"/>
    </source>
</evidence>
<dbReference type="Pfam" id="PF02720">
    <property type="entry name" value="DUF222"/>
    <property type="match status" value="1"/>
</dbReference>
<dbReference type="InterPro" id="IPR003870">
    <property type="entry name" value="DUF222"/>
</dbReference>
<feature type="compositionally biased region" description="Gly residues" evidence="1">
    <location>
        <begin position="255"/>
        <end position="269"/>
    </location>
</feature>
<evidence type="ECO:0000313" key="3">
    <source>
        <dbReference type="EMBL" id="PKZ42274.1"/>
    </source>
</evidence>